<sequence length="282" mass="29815">MLTEFDLSLSDGRTMHVYDTDPGGADSELAVVWHHGTPNLGAPPEPLVPAAAERGLRWVSFDRPGYGGSTRLPGRNIGSVADDVQHIADALGLARFAVMGHSGGGPRALACAALLPDRVVAAVSGAGLAPFDADGLDWFAGMAPAGAAELRAAVDGPEKLRQLLEATEFDPEQFTPADHQILTGPWGWLGSIAEQALDGGLDGMIDDDRAYVTAWGFDPERIETPTLLLHGEQDRVVPSAHSTWLAHRIGPSELWLRRGDGHISVLASAVDALDWLVDQSSG</sequence>
<accession>A0A6L9S5X2</accession>
<dbReference type="AlphaFoldDB" id="A0A6L9S5X2"/>
<evidence type="ECO:0000313" key="3">
    <source>
        <dbReference type="Proteomes" id="UP000475214"/>
    </source>
</evidence>
<comment type="caution">
    <text evidence="2">The sequence shown here is derived from an EMBL/GenBank/DDBJ whole genome shotgun (WGS) entry which is preliminary data.</text>
</comment>
<dbReference type="PANTHER" id="PTHR43433">
    <property type="entry name" value="HYDROLASE, ALPHA/BETA FOLD FAMILY PROTEIN"/>
    <property type="match status" value="1"/>
</dbReference>
<dbReference type="PANTHER" id="PTHR43433:SF10">
    <property type="entry name" value="AB HYDROLASE-1 DOMAIN-CONTAINING PROTEIN"/>
    <property type="match status" value="1"/>
</dbReference>
<feature type="domain" description="AB hydrolase-1" evidence="1">
    <location>
        <begin position="30"/>
        <end position="265"/>
    </location>
</feature>
<dbReference type="RefSeq" id="WP_163735287.1">
    <property type="nucleotide sequence ID" value="NZ_JAAGOA010000004.1"/>
</dbReference>
<dbReference type="EMBL" id="JAAGOA010000004">
    <property type="protein sequence ID" value="NEE00141.1"/>
    <property type="molecule type" value="Genomic_DNA"/>
</dbReference>
<keyword evidence="3" id="KW-1185">Reference proteome</keyword>
<dbReference type="PRINTS" id="PR00111">
    <property type="entry name" value="ABHYDROLASE"/>
</dbReference>
<organism evidence="2 3">
    <name type="scientific">Phytoactinopolyspora halotolerans</name>
    <dbReference type="NCBI Taxonomy" id="1981512"/>
    <lineage>
        <taxon>Bacteria</taxon>
        <taxon>Bacillati</taxon>
        <taxon>Actinomycetota</taxon>
        <taxon>Actinomycetes</taxon>
        <taxon>Jiangellales</taxon>
        <taxon>Jiangellaceae</taxon>
        <taxon>Phytoactinopolyspora</taxon>
    </lineage>
</organism>
<dbReference type="GO" id="GO:0016787">
    <property type="term" value="F:hydrolase activity"/>
    <property type="evidence" value="ECO:0007669"/>
    <property type="project" value="UniProtKB-KW"/>
</dbReference>
<dbReference type="InterPro" id="IPR029058">
    <property type="entry name" value="AB_hydrolase_fold"/>
</dbReference>
<dbReference type="Pfam" id="PF00561">
    <property type="entry name" value="Abhydrolase_1"/>
    <property type="match status" value="1"/>
</dbReference>
<dbReference type="Proteomes" id="UP000475214">
    <property type="component" value="Unassembled WGS sequence"/>
</dbReference>
<protein>
    <submittedName>
        <fullName evidence="2">Alpha/beta hydrolase</fullName>
    </submittedName>
</protein>
<gene>
    <name evidence="2" type="ORF">G1H10_08150</name>
</gene>
<dbReference type="Gene3D" id="3.40.50.1820">
    <property type="entry name" value="alpha/beta hydrolase"/>
    <property type="match status" value="1"/>
</dbReference>
<dbReference type="SUPFAM" id="SSF53474">
    <property type="entry name" value="alpha/beta-Hydrolases"/>
    <property type="match status" value="1"/>
</dbReference>
<evidence type="ECO:0000259" key="1">
    <source>
        <dbReference type="Pfam" id="PF00561"/>
    </source>
</evidence>
<dbReference type="InterPro" id="IPR050471">
    <property type="entry name" value="AB_hydrolase"/>
</dbReference>
<dbReference type="InterPro" id="IPR000073">
    <property type="entry name" value="AB_hydrolase_1"/>
</dbReference>
<proteinExistence type="predicted"/>
<reference evidence="2 3" key="1">
    <citation type="submission" date="2020-02" db="EMBL/GenBank/DDBJ databases">
        <authorList>
            <person name="Li X.-J."/>
            <person name="Han X.-M."/>
        </authorList>
    </citation>
    <scope>NUCLEOTIDE SEQUENCE [LARGE SCALE GENOMIC DNA]</scope>
    <source>
        <strain evidence="2 3">CCTCC AB 2017055</strain>
    </source>
</reference>
<keyword evidence="2" id="KW-0378">Hydrolase</keyword>
<evidence type="ECO:0000313" key="2">
    <source>
        <dbReference type="EMBL" id="NEE00141.1"/>
    </source>
</evidence>
<name>A0A6L9S5X2_9ACTN</name>